<evidence type="ECO:0000313" key="3">
    <source>
        <dbReference type="Proteomes" id="UP000037397"/>
    </source>
</evidence>
<dbReference type="Proteomes" id="UP000037397">
    <property type="component" value="Unassembled WGS sequence"/>
</dbReference>
<dbReference type="GO" id="GO:0016747">
    <property type="term" value="F:acyltransferase activity, transferring groups other than amino-acyl groups"/>
    <property type="evidence" value="ECO:0007669"/>
    <property type="project" value="InterPro"/>
</dbReference>
<dbReference type="PATRIC" id="fig|1631356.3.peg.2937"/>
<dbReference type="STRING" id="1631356.VV01_14860"/>
<dbReference type="Gene3D" id="3.40.630.30">
    <property type="match status" value="1"/>
</dbReference>
<evidence type="ECO:0000259" key="1">
    <source>
        <dbReference type="PROSITE" id="PS51186"/>
    </source>
</evidence>
<keyword evidence="3" id="KW-1185">Reference proteome</keyword>
<protein>
    <recommendedName>
        <fullName evidence="1">N-acetyltransferase domain-containing protein</fullName>
    </recommendedName>
</protein>
<comment type="caution">
    <text evidence="2">The sequence shown here is derived from an EMBL/GenBank/DDBJ whole genome shotgun (WGS) entry which is preliminary data.</text>
</comment>
<dbReference type="EMBL" id="LAIR01000002">
    <property type="protein sequence ID" value="KNX39501.1"/>
    <property type="molecule type" value="Genomic_DNA"/>
</dbReference>
<dbReference type="PROSITE" id="PS51186">
    <property type="entry name" value="GNAT"/>
    <property type="match status" value="1"/>
</dbReference>
<feature type="domain" description="N-acetyltransferase" evidence="1">
    <location>
        <begin position="135"/>
        <end position="262"/>
    </location>
</feature>
<name>A0A0L6CP17_9MICO</name>
<dbReference type="SUPFAM" id="SSF55729">
    <property type="entry name" value="Acyl-CoA N-acyltransferases (Nat)"/>
    <property type="match status" value="1"/>
</dbReference>
<gene>
    <name evidence="2" type="ORF">VV01_14860</name>
</gene>
<sequence>MAGGTAGRQSERVLETLEAYYDAAPRPLATTEEVGPFTLFLRAEEGGFPYYARPRLAGDATFAPADVEQVLDRQRELGVPRAIEWVHETTPSLLPAARTTNALTIEECPLLVLQDHEKASAPTGFTVERLSADGPRIGDVQAALHASFGHTDEVGPSDPGNRASMIDRGLLTLVGAFDADGRAVGGGSHGPRGRTTELTGIAVIPRARKHGVGQAITSTLVADALGAGIETVFLAAASMDAASVYERVGFRRTATACIAEAR</sequence>
<dbReference type="InterPro" id="IPR016181">
    <property type="entry name" value="Acyl_CoA_acyltransferase"/>
</dbReference>
<organism evidence="2 3">
    <name type="scientific">Luteipulveratus halotolerans</name>
    <dbReference type="NCBI Taxonomy" id="1631356"/>
    <lineage>
        <taxon>Bacteria</taxon>
        <taxon>Bacillati</taxon>
        <taxon>Actinomycetota</taxon>
        <taxon>Actinomycetes</taxon>
        <taxon>Micrococcales</taxon>
        <taxon>Dermacoccaceae</taxon>
        <taxon>Luteipulveratus</taxon>
    </lineage>
</organism>
<accession>A0A0L6CP17</accession>
<dbReference type="InterPro" id="IPR000182">
    <property type="entry name" value="GNAT_dom"/>
</dbReference>
<dbReference type="CDD" id="cd04301">
    <property type="entry name" value="NAT_SF"/>
    <property type="match status" value="1"/>
</dbReference>
<dbReference type="AlphaFoldDB" id="A0A0L6CP17"/>
<reference evidence="3" key="1">
    <citation type="submission" date="2015-03" db="EMBL/GenBank/DDBJ databases">
        <title>Luteipulveratus halotolerans sp. nov., a novel actinobacterium (Dermacoccaceae) from Sarawak, Malaysia.</title>
        <authorList>
            <person name="Juboi H."/>
            <person name="Basik A."/>
            <person name="Shamsul S.S."/>
            <person name="Arnold P."/>
            <person name="Schmitt E.K."/>
            <person name="Sanglier J.-J."/>
            <person name="Yeo T."/>
        </authorList>
    </citation>
    <scope>NUCLEOTIDE SEQUENCE [LARGE SCALE GENOMIC DNA]</scope>
    <source>
        <strain evidence="3">C296001</strain>
    </source>
</reference>
<proteinExistence type="predicted"/>
<dbReference type="Pfam" id="PF00583">
    <property type="entry name" value="Acetyltransf_1"/>
    <property type="match status" value="1"/>
</dbReference>
<evidence type="ECO:0000313" key="2">
    <source>
        <dbReference type="EMBL" id="KNX39501.1"/>
    </source>
</evidence>